<dbReference type="Gene3D" id="1.10.510.10">
    <property type="entry name" value="Transferase(Phosphotransferase) domain 1"/>
    <property type="match status" value="1"/>
</dbReference>
<dbReference type="EMBL" id="BMOB01000004">
    <property type="protein sequence ID" value="GGI85037.1"/>
    <property type="molecule type" value="Genomic_DNA"/>
</dbReference>
<feature type="binding site" evidence="1">
    <location>
        <position position="53"/>
    </location>
    <ligand>
        <name>ATP</name>
        <dbReference type="ChEBI" id="CHEBI:30616"/>
    </ligand>
</feature>
<organism evidence="3 4">
    <name type="scientific">Legionella impletisoli</name>
    <dbReference type="NCBI Taxonomy" id="343510"/>
    <lineage>
        <taxon>Bacteria</taxon>
        <taxon>Pseudomonadati</taxon>
        <taxon>Pseudomonadota</taxon>
        <taxon>Gammaproteobacteria</taxon>
        <taxon>Legionellales</taxon>
        <taxon>Legionellaceae</taxon>
        <taxon>Legionella</taxon>
    </lineage>
</organism>
<evidence type="ECO:0000259" key="2">
    <source>
        <dbReference type="PROSITE" id="PS50011"/>
    </source>
</evidence>
<reference evidence="3" key="2">
    <citation type="submission" date="2020-09" db="EMBL/GenBank/DDBJ databases">
        <authorList>
            <person name="Sun Q."/>
            <person name="Ohkuma M."/>
        </authorList>
    </citation>
    <scope>NUCLEOTIDE SEQUENCE</scope>
    <source>
        <strain evidence="3">JCM 13919</strain>
    </source>
</reference>
<dbReference type="GO" id="GO:0005524">
    <property type="term" value="F:ATP binding"/>
    <property type="evidence" value="ECO:0007669"/>
    <property type="project" value="UniProtKB-UniRule"/>
</dbReference>
<comment type="caution">
    <text evidence="3">The sequence shown here is derived from an EMBL/GenBank/DDBJ whole genome shotgun (WGS) entry which is preliminary data.</text>
</comment>
<proteinExistence type="predicted"/>
<sequence length="405" mass="46729">MQTSRTAQFLLYHKQSDQLLDVVTEVEPQHLGGGSSANVWTLQSQSGLDWVVKRERLVSSVYYKRILFFNESKFFREVYGKHSAFYFRSADDGSEPSQVVMRRLPGKELSNNETELTTPEDFVNAILAVLYSIKNLHKKGVVHGDIKGDNINLHRQPDGRFAAYPIDFGFSQFVGQFTIGGYADYMPTELKQRIPADFWQDSYMLCDLMNRFVDHYIFKKNYHHLKPLGEFICDNFFSMRFMTGELQYSVDGMIQLWTDYALHHNLTIAVVEEPINALSAEMEQEAARYLKSSFFEQSLERIKRACQWLSQYLSADELKEVTDFIEMARTLTDLQVAILKLLTLSSELSEQPSLKCPRMSFFKEKHAKSVLDRLLEMLPRELLPINLEFLAKPPIAPGVDSCLSF</sequence>
<accession>A0A917NCS9</accession>
<evidence type="ECO:0000256" key="1">
    <source>
        <dbReference type="PROSITE-ProRule" id="PRU10141"/>
    </source>
</evidence>
<evidence type="ECO:0000313" key="3">
    <source>
        <dbReference type="EMBL" id="GGI85037.1"/>
    </source>
</evidence>
<dbReference type="InterPro" id="IPR011009">
    <property type="entry name" value="Kinase-like_dom_sf"/>
</dbReference>
<dbReference type="InterPro" id="IPR000719">
    <property type="entry name" value="Prot_kinase_dom"/>
</dbReference>
<evidence type="ECO:0000313" key="4">
    <source>
        <dbReference type="Proteomes" id="UP000630149"/>
    </source>
</evidence>
<name>A0A917NCS9_9GAMM</name>
<dbReference type="SUPFAM" id="SSF56112">
    <property type="entry name" value="Protein kinase-like (PK-like)"/>
    <property type="match status" value="1"/>
</dbReference>
<dbReference type="RefSeq" id="WP_131776615.1">
    <property type="nucleotide sequence ID" value="NZ_BMOB01000004.1"/>
</dbReference>
<keyword evidence="1" id="KW-0067">ATP-binding</keyword>
<reference evidence="3" key="1">
    <citation type="journal article" date="2014" name="Int. J. Syst. Evol. Microbiol.">
        <title>Complete genome sequence of Corynebacterium casei LMG S-19264T (=DSM 44701T), isolated from a smear-ripened cheese.</title>
        <authorList>
            <consortium name="US DOE Joint Genome Institute (JGI-PGF)"/>
            <person name="Walter F."/>
            <person name="Albersmeier A."/>
            <person name="Kalinowski J."/>
            <person name="Ruckert C."/>
        </authorList>
    </citation>
    <scope>NUCLEOTIDE SEQUENCE</scope>
    <source>
        <strain evidence="3">JCM 13919</strain>
    </source>
</reference>
<dbReference type="Proteomes" id="UP000630149">
    <property type="component" value="Unassembled WGS sequence"/>
</dbReference>
<dbReference type="AlphaFoldDB" id="A0A917NCS9"/>
<gene>
    <name evidence="3" type="ORF">GCM10007966_12030</name>
</gene>
<dbReference type="SMART" id="SM00220">
    <property type="entry name" value="S_TKc"/>
    <property type="match status" value="1"/>
</dbReference>
<dbReference type="PROSITE" id="PS00107">
    <property type="entry name" value="PROTEIN_KINASE_ATP"/>
    <property type="match status" value="1"/>
</dbReference>
<dbReference type="GO" id="GO:0004672">
    <property type="term" value="F:protein kinase activity"/>
    <property type="evidence" value="ECO:0007669"/>
    <property type="project" value="InterPro"/>
</dbReference>
<dbReference type="PROSITE" id="PS50011">
    <property type="entry name" value="PROTEIN_KINASE_DOM"/>
    <property type="match status" value="1"/>
</dbReference>
<dbReference type="OrthoDB" id="4103069at2"/>
<keyword evidence="1" id="KW-0547">Nucleotide-binding</keyword>
<keyword evidence="4" id="KW-1185">Reference proteome</keyword>
<feature type="domain" description="Protein kinase" evidence="2">
    <location>
        <begin position="25"/>
        <end position="313"/>
    </location>
</feature>
<dbReference type="Pfam" id="PF00069">
    <property type="entry name" value="Pkinase"/>
    <property type="match status" value="1"/>
</dbReference>
<protein>
    <recommendedName>
        <fullName evidence="2">Protein kinase domain-containing protein</fullName>
    </recommendedName>
</protein>
<dbReference type="InterPro" id="IPR017441">
    <property type="entry name" value="Protein_kinase_ATP_BS"/>
</dbReference>